<dbReference type="PANTHER" id="PTHR45677">
    <property type="entry name" value="GLUTAMATE DECARBOXYLASE-RELATED"/>
    <property type="match status" value="1"/>
</dbReference>
<name>A0A0G4H5Q8_VITBC</name>
<dbReference type="VEuPathDB" id="CryptoDB:Vbra_10646"/>
<evidence type="ECO:0000256" key="2">
    <source>
        <dbReference type="ARBA" id="ARBA00009533"/>
    </source>
</evidence>
<evidence type="ECO:0000256" key="3">
    <source>
        <dbReference type="ARBA" id="ARBA00022793"/>
    </source>
</evidence>
<keyword evidence="5 7" id="KW-0456">Lyase</keyword>
<dbReference type="Proteomes" id="UP000041254">
    <property type="component" value="Unassembled WGS sequence"/>
</dbReference>
<evidence type="ECO:0000256" key="1">
    <source>
        <dbReference type="ARBA" id="ARBA00001933"/>
    </source>
</evidence>
<keyword evidence="3" id="KW-0210">Decarboxylase</keyword>
<dbReference type="OMA" id="RHATYHA"/>
<dbReference type="STRING" id="1169540.A0A0G4H5Q8"/>
<keyword evidence="4 6" id="KW-0663">Pyridoxal phosphate</keyword>
<dbReference type="PANTHER" id="PTHR45677:SF8">
    <property type="entry name" value="CYSTEINE SULFINIC ACID DECARBOXYLASE"/>
    <property type="match status" value="1"/>
</dbReference>
<protein>
    <recommendedName>
        <fullName evidence="11">Glutamate decarboxylase</fullName>
    </recommendedName>
</protein>
<dbReference type="EMBL" id="CDMY01001019">
    <property type="protein sequence ID" value="CEM39004.1"/>
    <property type="molecule type" value="Genomic_DNA"/>
</dbReference>
<dbReference type="Pfam" id="PF00282">
    <property type="entry name" value="Pyridoxal_deC"/>
    <property type="match status" value="2"/>
</dbReference>
<dbReference type="InterPro" id="IPR002129">
    <property type="entry name" value="PyrdxlP-dep_de-COase"/>
</dbReference>
<dbReference type="InterPro" id="IPR015424">
    <property type="entry name" value="PyrdxlP-dep_Trfase"/>
</dbReference>
<evidence type="ECO:0000313" key="10">
    <source>
        <dbReference type="Proteomes" id="UP000041254"/>
    </source>
</evidence>
<gene>
    <name evidence="9" type="ORF">Vbra_10646</name>
</gene>
<feature type="region of interest" description="Disordered" evidence="8">
    <location>
        <begin position="401"/>
        <end position="420"/>
    </location>
</feature>
<proteinExistence type="inferred from homology"/>
<dbReference type="Gene3D" id="3.40.640.10">
    <property type="entry name" value="Type I PLP-dependent aspartate aminotransferase-like (Major domain)"/>
    <property type="match status" value="1"/>
</dbReference>
<organism evidence="9 10">
    <name type="scientific">Vitrella brassicaformis (strain CCMP3155)</name>
    <dbReference type="NCBI Taxonomy" id="1169540"/>
    <lineage>
        <taxon>Eukaryota</taxon>
        <taxon>Sar</taxon>
        <taxon>Alveolata</taxon>
        <taxon>Colpodellida</taxon>
        <taxon>Vitrellaceae</taxon>
        <taxon>Vitrella</taxon>
    </lineage>
</organism>
<dbReference type="InterPro" id="IPR015421">
    <property type="entry name" value="PyrdxlP-dep_Trfase_major"/>
</dbReference>
<keyword evidence="10" id="KW-1185">Reference proteome</keyword>
<dbReference type="Gene3D" id="3.90.1150.170">
    <property type="match status" value="1"/>
</dbReference>
<dbReference type="SUPFAM" id="SSF53383">
    <property type="entry name" value="PLP-dependent transferases"/>
    <property type="match status" value="1"/>
</dbReference>
<evidence type="ECO:0008006" key="11">
    <source>
        <dbReference type="Google" id="ProtNLM"/>
    </source>
</evidence>
<reference evidence="9 10" key="1">
    <citation type="submission" date="2014-11" db="EMBL/GenBank/DDBJ databases">
        <authorList>
            <person name="Zhu J."/>
            <person name="Qi W."/>
            <person name="Song R."/>
        </authorList>
    </citation>
    <scope>NUCLEOTIDE SEQUENCE [LARGE SCALE GENOMIC DNA]</scope>
</reference>
<dbReference type="PhylomeDB" id="A0A0G4H5Q8"/>
<evidence type="ECO:0000256" key="5">
    <source>
        <dbReference type="ARBA" id="ARBA00023239"/>
    </source>
</evidence>
<dbReference type="GO" id="GO:0030170">
    <property type="term" value="F:pyridoxal phosphate binding"/>
    <property type="evidence" value="ECO:0007669"/>
    <property type="project" value="InterPro"/>
</dbReference>
<dbReference type="GO" id="GO:0016831">
    <property type="term" value="F:carboxy-lyase activity"/>
    <property type="evidence" value="ECO:0007669"/>
    <property type="project" value="UniProtKB-KW"/>
</dbReference>
<evidence type="ECO:0000256" key="4">
    <source>
        <dbReference type="ARBA" id="ARBA00022898"/>
    </source>
</evidence>
<evidence type="ECO:0000256" key="6">
    <source>
        <dbReference type="PIRSR" id="PIRSR602129-50"/>
    </source>
</evidence>
<dbReference type="GO" id="GO:0019752">
    <property type="term" value="P:carboxylic acid metabolic process"/>
    <property type="evidence" value="ECO:0007669"/>
    <property type="project" value="InterPro"/>
</dbReference>
<sequence length="608" mass="66036">MDLPGRCASSALDPSRSRGGHGMAVAASEVHKMNGDSGKVASTRRYPRGAGDDVEEFDCLAERLLPVLREYLGANNELQTAVVDLKDPAELCKLLDADIRGHGVGLDELQRLFQLALKYSVRTGHPLFLDKLYTGTDPVGQFAELLTSILNTNVHAYHVSPVFSVVEIRTIHTVASLIGYSTGGLSRDRDDYGGDGVFCPGGSYCNMMAMLCARDRAFPHMQTDGVRPDDRPISFTSEHGHYSVRNASLMLGLGTHSVAKVRCDKSGRIDVDSLRRQCGEARRAGRRVFFISCTAGTTVCGAYDPIDQLAEVAREYGAWLHVDGAWGGSVIVSHKHKHLIKGIDKSDSFAWCPHKALGVPLTCSMLIVKERGRLERATGHHSNTGAAAYLLHSPPSQAAASNATAVSNGVDTPADTPSDASQDDCLAISYVQGSKTLQCGRHGDALKLWLMWKWQGTDGLASRIDLAFSNAAHLTAEIRRRQPTFQPVLDAFESLNVCFWYVPVFLRELMPPKGSAGLDSRVDTETRALLGAATRHLRHALHENGRMLVDFASLSDWGYPPFFRVVISSPKVTPAALDMVLSEIERLGEAITSPGHLTAPTHAVRMDG</sequence>
<evidence type="ECO:0000256" key="8">
    <source>
        <dbReference type="SAM" id="MobiDB-lite"/>
    </source>
</evidence>
<comment type="cofactor">
    <cofactor evidence="1 6 7">
        <name>pyridoxal 5'-phosphate</name>
        <dbReference type="ChEBI" id="CHEBI:597326"/>
    </cofactor>
</comment>
<feature type="compositionally biased region" description="Polar residues" evidence="8">
    <location>
        <begin position="401"/>
        <end position="410"/>
    </location>
</feature>
<feature type="modified residue" description="N6-(pyridoxal phosphate)lysine" evidence="6">
    <location>
        <position position="355"/>
    </location>
</feature>
<dbReference type="OrthoDB" id="415263at2759"/>
<dbReference type="GO" id="GO:0005737">
    <property type="term" value="C:cytoplasm"/>
    <property type="evidence" value="ECO:0007669"/>
    <property type="project" value="TreeGrafter"/>
</dbReference>
<accession>A0A0G4H5Q8</accession>
<comment type="similarity">
    <text evidence="2 7">Belongs to the group II decarboxylase family.</text>
</comment>
<evidence type="ECO:0000313" key="9">
    <source>
        <dbReference type="EMBL" id="CEM39004.1"/>
    </source>
</evidence>
<dbReference type="InParanoid" id="A0A0G4H5Q8"/>
<evidence type="ECO:0000256" key="7">
    <source>
        <dbReference type="RuleBase" id="RU000382"/>
    </source>
</evidence>
<dbReference type="AlphaFoldDB" id="A0A0G4H5Q8"/>
<feature type="region of interest" description="Disordered" evidence="8">
    <location>
        <begin position="1"/>
        <end position="22"/>
    </location>
</feature>